<reference evidence="1" key="1">
    <citation type="journal article" date="2020" name="BMC">
        <title>Leishmania infection induces a limited differential gene expression in the sand fly midgut.</title>
        <authorList>
            <person name="Coutinho-Abreu I.V."/>
            <person name="Serafim T.D."/>
            <person name="Meneses C."/>
            <person name="Kamhawi S."/>
            <person name="Oliveira F."/>
            <person name="Valenzuela J.G."/>
        </authorList>
    </citation>
    <scope>NUCLEOTIDE SEQUENCE</scope>
    <source>
        <strain evidence="1">Jacobina</strain>
        <tissue evidence="1">Midgut</tissue>
    </source>
</reference>
<name>A0A7G3B7Z4_LUTLO</name>
<accession>A0A7G3B7Z4</accession>
<sequence>MEVTRSIWVSASAAERSFLSVLRVIHASLRCTIPCFAFSNVSHVSSCPFFTTLVISTVALPKKSSFCTPGNPGS</sequence>
<dbReference type="AlphaFoldDB" id="A0A7G3B7Z4"/>
<protein>
    <submittedName>
        <fullName evidence="1">Uncharacterized protein</fullName>
    </submittedName>
</protein>
<proteinExistence type="predicted"/>
<dbReference type="EMBL" id="GITU01010763">
    <property type="protein sequence ID" value="MBC1179466.1"/>
    <property type="molecule type" value="Transcribed_RNA"/>
</dbReference>
<organism evidence="1">
    <name type="scientific">Lutzomyia longipalpis</name>
    <name type="common">Sand fly</name>
    <dbReference type="NCBI Taxonomy" id="7200"/>
    <lineage>
        <taxon>Eukaryota</taxon>
        <taxon>Metazoa</taxon>
        <taxon>Ecdysozoa</taxon>
        <taxon>Arthropoda</taxon>
        <taxon>Hexapoda</taxon>
        <taxon>Insecta</taxon>
        <taxon>Pterygota</taxon>
        <taxon>Neoptera</taxon>
        <taxon>Endopterygota</taxon>
        <taxon>Diptera</taxon>
        <taxon>Nematocera</taxon>
        <taxon>Psychodoidea</taxon>
        <taxon>Psychodidae</taxon>
        <taxon>Lutzomyia</taxon>
        <taxon>Lutzomyia</taxon>
    </lineage>
</organism>
<evidence type="ECO:0000313" key="1">
    <source>
        <dbReference type="EMBL" id="MBC1179466.1"/>
    </source>
</evidence>